<organism evidence="2 3">
    <name type="scientific">Enterococcus lemanii</name>
    <dbReference type="NCBI Taxonomy" id="1159752"/>
    <lineage>
        <taxon>Bacteria</taxon>
        <taxon>Bacillati</taxon>
        <taxon>Bacillota</taxon>
        <taxon>Bacilli</taxon>
        <taxon>Lactobacillales</taxon>
        <taxon>Enterococcaceae</taxon>
        <taxon>Enterococcus</taxon>
    </lineage>
</organism>
<evidence type="ECO:0008006" key="4">
    <source>
        <dbReference type="Google" id="ProtNLM"/>
    </source>
</evidence>
<reference evidence="3" key="1">
    <citation type="journal article" date="2019" name="Int. J. Syst. Evol. Microbiol.">
        <title>The Global Catalogue of Microorganisms (GCM) 10K type strain sequencing project: providing services to taxonomists for standard genome sequencing and annotation.</title>
        <authorList>
            <consortium name="The Broad Institute Genomics Platform"/>
            <consortium name="The Broad Institute Genome Sequencing Center for Infectious Disease"/>
            <person name="Wu L."/>
            <person name="Ma J."/>
        </authorList>
    </citation>
    <scope>NUCLEOTIDE SEQUENCE [LARGE SCALE GENOMIC DNA]</scope>
    <source>
        <strain evidence="3">CGMCC 1.19032</strain>
    </source>
</reference>
<keyword evidence="3" id="KW-1185">Reference proteome</keyword>
<dbReference type="Proteomes" id="UP001595969">
    <property type="component" value="Unassembled WGS sequence"/>
</dbReference>
<feature type="signal peptide" evidence="1">
    <location>
        <begin position="1"/>
        <end position="18"/>
    </location>
</feature>
<evidence type="ECO:0000313" key="3">
    <source>
        <dbReference type="Proteomes" id="UP001595969"/>
    </source>
</evidence>
<sequence length="190" mass="20852">MKKIPGLFLLLFILSACTQTPTISQSSNSATNAGTESSVSAKSGKIAFTEITVKPVELYDLLAEELPSAALTKIALETSVRYGFIYEAEALDQTNRREYEWRIHPATKEIIRQEESRSLDRETALTREQVEKITEIVDSVLAEAGTNARLGGWSAEVEAGRPILEVELAGIAGSEKYFNLDTGALIRIDD</sequence>
<keyword evidence="1" id="KW-0732">Signal</keyword>
<accession>A0ABV9MTZ7</accession>
<dbReference type="PROSITE" id="PS51257">
    <property type="entry name" value="PROKAR_LIPOPROTEIN"/>
    <property type="match status" value="1"/>
</dbReference>
<evidence type="ECO:0000313" key="2">
    <source>
        <dbReference type="EMBL" id="MFC4718509.1"/>
    </source>
</evidence>
<feature type="chain" id="PRO_5045967117" description="PepSY domain-containing protein" evidence="1">
    <location>
        <begin position="19"/>
        <end position="190"/>
    </location>
</feature>
<comment type="caution">
    <text evidence="2">The sequence shown here is derived from an EMBL/GenBank/DDBJ whole genome shotgun (WGS) entry which is preliminary data.</text>
</comment>
<dbReference type="EMBL" id="JBHSGS010000010">
    <property type="protein sequence ID" value="MFC4718509.1"/>
    <property type="molecule type" value="Genomic_DNA"/>
</dbReference>
<protein>
    <recommendedName>
        <fullName evidence="4">PepSY domain-containing protein</fullName>
    </recommendedName>
</protein>
<evidence type="ECO:0000256" key="1">
    <source>
        <dbReference type="SAM" id="SignalP"/>
    </source>
</evidence>
<name>A0ABV9MTZ7_9ENTE</name>
<gene>
    <name evidence="2" type="ORF">ACFO5I_01940</name>
</gene>
<proteinExistence type="predicted"/>
<dbReference type="RefSeq" id="WP_204654026.1">
    <property type="nucleotide sequence ID" value="NZ_JAFBFD010000018.1"/>
</dbReference>